<dbReference type="Pfam" id="PF23235">
    <property type="entry name" value="WHD_3rd_Lhr"/>
    <property type="match status" value="1"/>
</dbReference>
<dbReference type="SMART" id="SM00382">
    <property type="entry name" value="AAA"/>
    <property type="match status" value="1"/>
</dbReference>
<feature type="region of interest" description="Disordered" evidence="9">
    <location>
        <begin position="747"/>
        <end position="771"/>
    </location>
</feature>
<keyword evidence="8" id="KW-0413">Isomerase</keyword>
<dbReference type="PANTHER" id="PTHR47962:SF5">
    <property type="entry name" value="ATP-DEPENDENT HELICASE LHR-RELATED"/>
    <property type="match status" value="1"/>
</dbReference>
<dbReference type="OrthoDB" id="9815222at2"/>
<keyword evidence="1" id="KW-0547">Nucleotide-binding</keyword>
<dbReference type="InterPro" id="IPR055369">
    <property type="entry name" value="WH2_Lhr"/>
</dbReference>
<keyword evidence="13" id="KW-1185">Reference proteome</keyword>
<feature type="region of interest" description="Disordered" evidence="9">
    <location>
        <begin position="1482"/>
        <end position="1514"/>
    </location>
</feature>
<dbReference type="GO" id="GO:0006281">
    <property type="term" value="P:DNA repair"/>
    <property type="evidence" value="ECO:0007669"/>
    <property type="project" value="UniProtKB-KW"/>
</dbReference>
<dbReference type="InterPro" id="IPR055367">
    <property type="entry name" value="WH4_Lhr"/>
</dbReference>
<feature type="compositionally biased region" description="Basic and acidic residues" evidence="9">
    <location>
        <begin position="1102"/>
        <end position="1112"/>
    </location>
</feature>
<evidence type="ECO:0000256" key="9">
    <source>
        <dbReference type="SAM" id="MobiDB-lite"/>
    </source>
</evidence>
<feature type="region of interest" description="Disordered" evidence="9">
    <location>
        <begin position="138"/>
        <end position="172"/>
    </location>
</feature>
<dbReference type="InterPro" id="IPR013701">
    <property type="entry name" value="Lhr-like_DEAD/DEAH_assoc"/>
</dbReference>
<dbReference type="GO" id="GO:0004386">
    <property type="term" value="F:helicase activity"/>
    <property type="evidence" value="ECO:0007669"/>
    <property type="project" value="UniProtKB-KW"/>
</dbReference>
<dbReference type="GO" id="GO:0003677">
    <property type="term" value="F:DNA binding"/>
    <property type="evidence" value="ECO:0007669"/>
    <property type="project" value="UniProtKB-KW"/>
</dbReference>
<dbReference type="Pfam" id="PF23234">
    <property type="entry name" value="WHD_4th_Lhr"/>
    <property type="match status" value="1"/>
</dbReference>
<feature type="compositionally biased region" description="Low complexity" evidence="9">
    <location>
        <begin position="1367"/>
        <end position="1378"/>
    </location>
</feature>
<feature type="compositionally biased region" description="Low complexity" evidence="9">
    <location>
        <begin position="747"/>
        <end position="762"/>
    </location>
</feature>
<dbReference type="GO" id="GO:0005524">
    <property type="term" value="F:ATP binding"/>
    <property type="evidence" value="ECO:0007669"/>
    <property type="project" value="UniProtKB-KW"/>
</dbReference>
<evidence type="ECO:0000259" key="11">
    <source>
        <dbReference type="PROSITE" id="PS51194"/>
    </source>
</evidence>
<gene>
    <name evidence="12" type="ORF">A4H34_07315</name>
</gene>
<dbReference type="PROSITE" id="PS51192">
    <property type="entry name" value="HELICASE_ATP_BIND_1"/>
    <property type="match status" value="1"/>
</dbReference>
<dbReference type="InterPro" id="IPR003593">
    <property type="entry name" value="AAA+_ATPase"/>
</dbReference>
<feature type="compositionally biased region" description="Low complexity" evidence="9">
    <location>
        <begin position="1505"/>
        <end position="1514"/>
    </location>
</feature>
<dbReference type="InterPro" id="IPR027417">
    <property type="entry name" value="P-loop_NTPase"/>
</dbReference>
<dbReference type="SMART" id="SM00487">
    <property type="entry name" value="DEXDc"/>
    <property type="match status" value="1"/>
</dbReference>
<keyword evidence="5" id="KW-0067">ATP-binding</keyword>
<evidence type="ECO:0000256" key="1">
    <source>
        <dbReference type="ARBA" id="ARBA00022741"/>
    </source>
</evidence>
<feature type="compositionally biased region" description="Polar residues" evidence="9">
    <location>
        <begin position="1493"/>
        <end position="1504"/>
    </location>
</feature>
<dbReference type="InterPro" id="IPR001650">
    <property type="entry name" value="Helicase_C-like"/>
</dbReference>
<evidence type="ECO:0000256" key="7">
    <source>
        <dbReference type="ARBA" id="ARBA00023204"/>
    </source>
</evidence>
<evidence type="ECO:0000256" key="2">
    <source>
        <dbReference type="ARBA" id="ARBA00022763"/>
    </source>
</evidence>
<dbReference type="PANTHER" id="PTHR47962">
    <property type="entry name" value="ATP-DEPENDENT HELICASE LHR-RELATED-RELATED"/>
    <property type="match status" value="1"/>
</dbReference>
<feature type="compositionally biased region" description="Polar residues" evidence="9">
    <location>
        <begin position="430"/>
        <end position="442"/>
    </location>
</feature>
<keyword evidence="2" id="KW-0227">DNA damage</keyword>
<dbReference type="SMART" id="SM00490">
    <property type="entry name" value="HELICc"/>
    <property type="match status" value="1"/>
</dbReference>
<keyword evidence="7" id="KW-0234">DNA repair</keyword>
<feature type="region of interest" description="Disordered" evidence="9">
    <location>
        <begin position="403"/>
        <end position="445"/>
    </location>
</feature>
<evidence type="ECO:0000256" key="5">
    <source>
        <dbReference type="ARBA" id="ARBA00022840"/>
    </source>
</evidence>
<keyword evidence="3" id="KW-0378">Hydrolase</keyword>
<dbReference type="Proteomes" id="UP000078368">
    <property type="component" value="Unassembled WGS sequence"/>
</dbReference>
<protein>
    <submittedName>
        <fullName evidence="12">DEAD/DEAH box helicase</fullName>
    </submittedName>
</protein>
<dbReference type="SUPFAM" id="SSF52540">
    <property type="entry name" value="P-loop containing nucleoside triphosphate hydrolases"/>
    <property type="match status" value="1"/>
</dbReference>
<organism evidence="12 13">
    <name type="scientific">Peptidiphaga gingivicola</name>
    <dbReference type="NCBI Taxonomy" id="2741497"/>
    <lineage>
        <taxon>Bacteria</taxon>
        <taxon>Bacillati</taxon>
        <taxon>Actinomycetota</taxon>
        <taxon>Actinomycetes</taxon>
        <taxon>Actinomycetales</taxon>
        <taxon>Actinomycetaceae</taxon>
        <taxon>Peptidiphaga</taxon>
    </lineage>
</organism>
<evidence type="ECO:0000256" key="3">
    <source>
        <dbReference type="ARBA" id="ARBA00022801"/>
    </source>
</evidence>
<dbReference type="GO" id="GO:0016887">
    <property type="term" value="F:ATP hydrolysis activity"/>
    <property type="evidence" value="ECO:0007669"/>
    <property type="project" value="TreeGrafter"/>
</dbReference>
<sequence length="1774" mass="187654">MPSDFSSFPAFSGFSRASRSWFLSAFPSGPTSVQERAWAAIGRGENALVVAPTGSGKTLAAFFSAIDRLMRRSAEDREAKGVRVLYVSPLKALAADVERNLRRPLAGVERAARGLRESGELDDRGESAEPACELGVAEGPGLVREPGEPGESGGEFGIGAAAAPVSGNTRTNPVEETRAIDAALQGPRTSVGMRTGDTPAKERRRLRVNPPDILITTPESLYLMLTSEARKTLGAVSTVIVDEIHSLAGSKRGTHLALSLERLDGLLEEPAQRIGLSATVSPARTVADFLGGSRPVTIVEADSAASPDVAVSVPVADMAAIPPVSVAGQMVVSMWPHIERAILDHVLRHRTTVVFVNSRGACERLTAHLNEEYANRFGGAEGSEAAADGFAGSVAAVGSVESVEAHRQTRGRPGAGRKGLPAGAGAHRQSWGSGDSNYSTPSPEAPVIAKAHHGSVSKEQRLAVENELKSGSLRCVVATASLELGIDMGSIDLVLQVAPPPSVASGLQRIGRANHAVGGRSRGAIYPVERTHLVDAAVAAEGMRTGAIEETELVANALDVLAQQTVAAVSVEETPADRWFETVRRAAPYAALPRESFDSVLELLSGAYASADLADFSPRIVWDREAGVLRARPGAQRLAVSFSGTIPDRGMFPVVLPEGAEEAGRRRVGELDEEMVYESRVGDVVTLGTSSWQIREITGDRVIVDHVSGRSSRLPFWRGEGPGRPASAGAAKGAFLREAEASLELASGPEAAGGRRPAANPESSAGVRSEPHVSASFLSRLESAGLDENARENLVSLLLEQKAATGAIPSDETLVLERCRDENGSWRFVLHSPMGRRVHEPWAMAIRERIRRVAKIEPQVFASDDGVAFQLPATIGRPPGAELVVFDAEELRRLVTSRIGGTALFAARFRECAARALLTPSSRPGRRTPLWLQRLRAGQLLEASRQFRNFPVSVEAARECLQDVYDLPALAGLMERIEARFVRIVEAETASPSPFARPLLFGYTGAFLYQEDLPRAERRAHLLSLDPEAIASLVGDGGVGQVLDESVLAEVEAELQRLAPGRRVRRDAEAVADLLRRLGPLTLEGVAARSVGACDDAPPAQEKGDSAAREDAADAADSSQADEKQPRQESESRFPRVGEGSAWDGQEEAAASEAVRSLLEELAQSRRVVSVRLGGRECWAGAEDAPALRLALGVDVPEWAAEPGGLPRTSAVSRSPLEDLLLRCARTRARITAADAATEFGIGRATAAEALESLAESGSLMRIDDAHWMEASVFARVRNRSLARARAAIEPVRPAALHRLVLERAGIDRPGRGIDALAEAISLMEGVWLPASLWESVVFPARVADYSPGMLDELILSGDVLWQARSGGESGRASSEASRTGKESGRLANDASQTGGAPVGEIAFFPTDSPLAPVAGAAVSADDVGWEDLWKLAREGAATALSFEPVRACLQPRTAAPKKRRVTSRRSRRYAAFAAARALSTEAQGIDSGGPAQGTQPGNSQLRQPSPGSGAAAGAERLEAAMLQTTWRRLSPPRVSAEEAAVAMVESLLDRYGVVSRDIALAAGVPGGMASLTPVLRRMEDAGAVLRGTFVRGLGPVQYAERGTLDALRSFADSPSDADVRAVVEGDSEPAAAVLDLRDPACLMGRGVPWPDPALPSQIGERLAAAPSVGLPDPSRRPGSAVVLVDGEPALYAPENMKALVSYTPETAAFRSALRALTESLRRAAARDPGIAARKRTVVESVNGVSALERAMGDALAEAGLARDPRGMRFAVGP</sequence>
<dbReference type="STRING" id="1823756.A4H34_07315"/>
<evidence type="ECO:0000313" key="13">
    <source>
        <dbReference type="Proteomes" id="UP000078368"/>
    </source>
</evidence>
<feature type="domain" description="Helicase C-terminal" evidence="11">
    <location>
        <begin position="341"/>
        <end position="559"/>
    </location>
</feature>
<keyword evidence="6" id="KW-0238">DNA-binding</keyword>
<feature type="region of interest" description="Disordered" evidence="9">
    <location>
        <begin position="1367"/>
        <end position="1393"/>
    </location>
</feature>
<dbReference type="InterPro" id="IPR014001">
    <property type="entry name" value="Helicase_ATP-bd"/>
</dbReference>
<evidence type="ECO:0000313" key="12">
    <source>
        <dbReference type="EMBL" id="OAP86908.1"/>
    </source>
</evidence>
<accession>A0A179B5E3</accession>
<dbReference type="InterPro" id="IPR055368">
    <property type="entry name" value="WH3_Lhr"/>
</dbReference>
<dbReference type="Gene3D" id="3.40.50.300">
    <property type="entry name" value="P-loop containing nucleotide triphosphate hydrolases"/>
    <property type="match status" value="3"/>
</dbReference>
<keyword evidence="4 12" id="KW-0347">Helicase</keyword>
<feature type="domain" description="Helicase ATP-binding" evidence="10">
    <location>
        <begin position="38"/>
        <end position="298"/>
    </location>
</feature>
<proteinExistence type="predicted"/>
<dbReference type="Pfam" id="PF00271">
    <property type="entry name" value="Helicase_C"/>
    <property type="match status" value="1"/>
</dbReference>
<dbReference type="Pfam" id="PF00270">
    <property type="entry name" value="DEAD"/>
    <property type="match status" value="2"/>
</dbReference>
<dbReference type="Pfam" id="PF23236">
    <property type="entry name" value="WHD_2nd_Lhr"/>
    <property type="match status" value="2"/>
</dbReference>
<dbReference type="PROSITE" id="PS51194">
    <property type="entry name" value="HELICASE_CTER"/>
    <property type="match status" value="1"/>
</dbReference>
<name>A0A179B5E3_9ACTO</name>
<evidence type="ECO:0000259" key="10">
    <source>
        <dbReference type="PROSITE" id="PS51192"/>
    </source>
</evidence>
<comment type="caution">
    <text evidence="12">The sequence shown here is derived from an EMBL/GenBank/DDBJ whole genome shotgun (WGS) entry which is preliminary data.</text>
</comment>
<reference evidence="12 13" key="1">
    <citation type="submission" date="2016-04" db="EMBL/GenBank/DDBJ databases">
        <title>Peptidophaga gingivicola gen. nov., sp. nov., isolated from human subgingival plaque.</title>
        <authorList>
            <person name="Beall C.J."/>
            <person name="Mokrzan E.M."/>
            <person name="Griffen A.L."/>
            <person name="Leys E.J."/>
        </authorList>
    </citation>
    <scope>NUCLEOTIDE SEQUENCE [LARGE SCALE GENOMIC DNA]</scope>
    <source>
        <strain evidence="12 13">BA112</strain>
    </source>
</reference>
<dbReference type="Pfam" id="PF19306">
    <property type="entry name" value="WHD_Lhr"/>
    <property type="match status" value="1"/>
</dbReference>
<feature type="region of interest" description="Disordered" evidence="9">
    <location>
        <begin position="1093"/>
        <end position="1148"/>
    </location>
</feature>
<feature type="compositionally biased region" description="Basic and acidic residues" evidence="9">
    <location>
        <begin position="1121"/>
        <end position="1136"/>
    </location>
</feature>
<evidence type="ECO:0000256" key="4">
    <source>
        <dbReference type="ARBA" id="ARBA00022806"/>
    </source>
</evidence>
<dbReference type="Pfam" id="PF08494">
    <property type="entry name" value="DEAD_assoc"/>
    <property type="match status" value="1"/>
</dbReference>
<dbReference type="InterPro" id="IPR052511">
    <property type="entry name" value="ATP-dep_Helicase"/>
</dbReference>
<evidence type="ECO:0000256" key="6">
    <source>
        <dbReference type="ARBA" id="ARBA00023125"/>
    </source>
</evidence>
<dbReference type="EMBL" id="LVZK01000001">
    <property type="protein sequence ID" value="OAP86908.1"/>
    <property type="molecule type" value="Genomic_DNA"/>
</dbReference>
<dbReference type="InterPro" id="IPR045628">
    <property type="entry name" value="Lhr_WH_dom"/>
</dbReference>
<dbReference type="RefSeq" id="WP_064231539.1">
    <property type="nucleotide sequence ID" value="NZ_LVZK01000001.1"/>
</dbReference>
<dbReference type="InterPro" id="IPR011545">
    <property type="entry name" value="DEAD/DEAH_box_helicase_dom"/>
</dbReference>
<evidence type="ECO:0000256" key="8">
    <source>
        <dbReference type="ARBA" id="ARBA00023235"/>
    </source>
</evidence>